<feature type="region of interest" description="Disordered" evidence="3">
    <location>
        <begin position="372"/>
        <end position="393"/>
    </location>
</feature>
<feature type="compositionally biased region" description="Low complexity" evidence="3">
    <location>
        <begin position="45"/>
        <end position="55"/>
    </location>
</feature>
<dbReference type="OrthoDB" id="10255000at2759"/>
<keyword evidence="2" id="KW-0963">Cytoplasm</keyword>
<feature type="domain" description="Centrosomin N-terminal motif 1" evidence="4">
    <location>
        <begin position="143"/>
        <end position="216"/>
    </location>
</feature>
<dbReference type="PANTHER" id="PTHR23159:SF31">
    <property type="entry name" value="CENTROSOME-ASSOCIATED PROTEIN CEP250 ISOFORM X1"/>
    <property type="match status" value="1"/>
</dbReference>
<gene>
    <name evidence="5" type="ORF">CC1G_15287</name>
</gene>
<dbReference type="PANTHER" id="PTHR23159">
    <property type="entry name" value="CENTROSOMAL PROTEIN 2"/>
    <property type="match status" value="1"/>
</dbReference>
<sequence length="1082" mass="124247">MAAALSSHPDLSSSPHSNSLSHPDFTLGSIASGFSTPHKSGRFPSTTSRTTATSSLPVQTPSPGPSASNYVSSRRNGNSSIADDDGDDDEIGANETTAGDLLGTPAASKGGRSAVRTRGRSGTLTAGSTTSNTTATSKLSKLTLRDQEKHIDNLKKENFDVKLRVHFLEQELAKLAPDQMEATLKQNINLKVEVQQRGLEIKKLKKLLLQLERELERLQGKEGKGGGSSSRERELEQRLEEKELELEELRRRRVEREEDDDELLKAAESRNAELEEELGNMRALLEENMDEIDRLNELLQRKGDTSTTSDRDGPSSRSALQRKVESLDDENHQLREKLAHQDDLLHRLQDEKEDLADVVQTLELQLEDLHQRRQHESMERSQSRAALLEEQEERENLEDEVNRLRDRVAALQIELQTKEDEVDHLMKQHQEIVDTVEAEWRGEVEEQRGHNEQLKDLLADRDSESKELRLLIGELETNTNDLHVKFEAHVGQLEDELEERRRDIEDRDKELEEKEAELEARDVEMENLRGTIDKLGEQIYLLEDENDKFKEELDRIRDDEALERERLEGVVSGLKERNNSLKNEVEELTDMYQQAKDEVQEHLARQEELARHIEDLVRELENEQRKREEAEEHISKLNKELDDQARSTKRALDAKEAALQTAIADLARAESRVRECEADIAKLQMALNEIERESKKLGESATTTQFSLQLELDRYKRDLERTEDELTRLRSELAAKEASYRDRESNLDKLHAENRDLASQLAAQTQARLNMGEKLDAVQKEMKDKEAELGNLRSRVTELEARLSKDQRSLLQAESMYRDQLTERNTLLLTIYQYLDKILGVDKTPKKGSSAETKPFTNFSVFHDNLITRLKQVSQIQLEFDKKVKIVEGRFTDRLADMKKQLDNRWRQLDKFEASLKVFAETKAQWRKKLSAKEGELEAVKATNSELSSQLMSLKRPNTGDSMEVRSLASRANNAEKRLHNAQNQLMNAEEKIMQLNQRNAAADEKWEARVREYEARLKAAEERVKRERQGSKERVLELENNIKSLQRQLDLAQKRTTQLNEVLESHKVSSRQRSSPSSNNG</sequence>
<dbReference type="Pfam" id="PF07989">
    <property type="entry name" value="Cnn_1N"/>
    <property type="match status" value="1"/>
</dbReference>
<evidence type="ECO:0000256" key="1">
    <source>
        <dbReference type="ARBA" id="ARBA00004496"/>
    </source>
</evidence>
<feature type="compositionally biased region" description="Low complexity" evidence="3">
    <location>
        <begin position="1072"/>
        <end position="1082"/>
    </location>
</feature>
<dbReference type="InterPro" id="IPR012943">
    <property type="entry name" value="Cnn_1N"/>
</dbReference>
<dbReference type="STRING" id="240176.D6RQ80"/>
<feature type="region of interest" description="Disordered" evidence="3">
    <location>
        <begin position="219"/>
        <end position="238"/>
    </location>
</feature>
<feature type="region of interest" description="Disordered" evidence="3">
    <location>
        <begin position="624"/>
        <end position="643"/>
    </location>
</feature>
<reference evidence="5 6" key="1">
    <citation type="journal article" date="2010" name="Proc. Natl. Acad. Sci. U.S.A.">
        <title>Insights into evolution of multicellular fungi from the assembled chromosomes of the mushroom Coprinopsis cinerea (Coprinus cinereus).</title>
        <authorList>
            <person name="Stajich J.E."/>
            <person name="Wilke S.K."/>
            <person name="Ahren D."/>
            <person name="Au C.H."/>
            <person name="Birren B.W."/>
            <person name="Borodovsky M."/>
            <person name="Burns C."/>
            <person name="Canback B."/>
            <person name="Casselton L.A."/>
            <person name="Cheng C.K."/>
            <person name="Deng J."/>
            <person name="Dietrich F.S."/>
            <person name="Fargo D.C."/>
            <person name="Farman M.L."/>
            <person name="Gathman A.C."/>
            <person name="Goldberg J."/>
            <person name="Guigo R."/>
            <person name="Hoegger P.J."/>
            <person name="Hooker J.B."/>
            <person name="Huggins A."/>
            <person name="James T.Y."/>
            <person name="Kamada T."/>
            <person name="Kilaru S."/>
            <person name="Kodira C."/>
            <person name="Kues U."/>
            <person name="Kupfer D."/>
            <person name="Kwan H.S."/>
            <person name="Lomsadze A."/>
            <person name="Li W."/>
            <person name="Lilly W.W."/>
            <person name="Ma L.J."/>
            <person name="Mackey A.J."/>
            <person name="Manning G."/>
            <person name="Martin F."/>
            <person name="Muraguchi H."/>
            <person name="Natvig D.O."/>
            <person name="Palmerini H."/>
            <person name="Ramesh M.A."/>
            <person name="Rehmeyer C.J."/>
            <person name="Roe B.A."/>
            <person name="Shenoy N."/>
            <person name="Stanke M."/>
            <person name="Ter-Hovhannisyan V."/>
            <person name="Tunlid A."/>
            <person name="Velagapudi R."/>
            <person name="Vision T.J."/>
            <person name="Zeng Q."/>
            <person name="Zolan M.E."/>
            <person name="Pukkila P.J."/>
        </authorList>
    </citation>
    <scope>NUCLEOTIDE SEQUENCE [LARGE SCALE GENOMIC DNA]</scope>
    <source>
        <strain evidence="6">Okayama-7 / 130 / ATCC MYA-4618 / FGSC 9003</strain>
    </source>
</reference>
<feature type="region of interest" description="Disordered" evidence="3">
    <location>
        <begin position="299"/>
        <end position="330"/>
    </location>
</feature>
<feature type="compositionally biased region" description="Low complexity" evidence="3">
    <location>
        <begin position="120"/>
        <end position="137"/>
    </location>
</feature>
<dbReference type="OMA" id="GNILFWP"/>
<protein>
    <recommendedName>
        <fullName evidence="4">Centrosomin N-terminal motif 1 domain-containing protein</fullName>
    </recommendedName>
</protein>
<keyword evidence="6" id="KW-1185">Reference proteome</keyword>
<evidence type="ECO:0000313" key="5">
    <source>
        <dbReference type="EMBL" id="EFI26886.1"/>
    </source>
</evidence>
<comment type="caution">
    <text evidence="5">The sequence shown here is derived from an EMBL/GenBank/DDBJ whole genome shotgun (WGS) entry which is preliminary data.</text>
</comment>
<dbReference type="EMBL" id="AACS02000010">
    <property type="protein sequence ID" value="EFI26886.1"/>
    <property type="molecule type" value="Genomic_DNA"/>
</dbReference>
<dbReference type="RefSeq" id="XP_002910380.1">
    <property type="nucleotide sequence ID" value="XM_002910334.1"/>
</dbReference>
<feature type="compositionally biased region" description="Basic and acidic residues" evidence="3">
    <location>
        <begin position="299"/>
        <end position="314"/>
    </location>
</feature>
<feature type="compositionally biased region" description="Low complexity" evidence="3">
    <location>
        <begin position="1"/>
        <end position="23"/>
    </location>
</feature>
<evidence type="ECO:0000256" key="3">
    <source>
        <dbReference type="SAM" id="MobiDB-lite"/>
    </source>
</evidence>
<dbReference type="KEGG" id="cci:CC1G_15287"/>
<dbReference type="InParanoid" id="D6RQ80"/>
<dbReference type="GO" id="GO:0005815">
    <property type="term" value="C:microtubule organizing center"/>
    <property type="evidence" value="ECO:0007669"/>
    <property type="project" value="InterPro"/>
</dbReference>
<dbReference type="AlphaFoldDB" id="D6RQ80"/>
<feature type="region of interest" description="Disordered" evidence="3">
    <location>
        <begin position="1059"/>
        <end position="1082"/>
    </location>
</feature>
<dbReference type="eggNOG" id="ENOG502QU0H">
    <property type="taxonomic scope" value="Eukaryota"/>
</dbReference>
<feature type="compositionally biased region" description="Acidic residues" evidence="3">
    <location>
        <begin position="82"/>
        <end position="92"/>
    </location>
</feature>
<evidence type="ECO:0000313" key="6">
    <source>
        <dbReference type="Proteomes" id="UP000001861"/>
    </source>
</evidence>
<dbReference type="GeneID" id="9379067"/>
<name>D6RQ80_COPC7</name>
<dbReference type="Gene3D" id="1.10.287.1490">
    <property type="match status" value="2"/>
</dbReference>
<dbReference type="HOGENOM" id="CLU_010459_1_0_1"/>
<feature type="region of interest" description="Disordered" evidence="3">
    <location>
        <begin position="1"/>
        <end position="137"/>
    </location>
</feature>
<dbReference type="GO" id="GO:0005737">
    <property type="term" value="C:cytoplasm"/>
    <property type="evidence" value="ECO:0007669"/>
    <property type="project" value="UniProtKB-SubCell"/>
</dbReference>
<proteinExistence type="predicted"/>
<dbReference type="Proteomes" id="UP000001861">
    <property type="component" value="Unassembled WGS sequence"/>
</dbReference>
<dbReference type="VEuPathDB" id="FungiDB:CC1G_15287"/>
<accession>D6RQ80</accession>
<comment type="subcellular location">
    <subcellularLocation>
        <location evidence="1">Cytoplasm</location>
    </subcellularLocation>
</comment>
<dbReference type="FunCoup" id="D6RQ80">
    <property type="interactions" value="11"/>
</dbReference>
<organism evidence="5 6">
    <name type="scientific">Coprinopsis cinerea (strain Okayama-7 / 130 / ATCC MYA-4618 / FGSC 9003)</name>
    <name type="common">Inky cap fungus</name>
    <name type="synonym">Hormographiella aspergillata</name>
    <dbReference type="NCBI Taxonomy" id="240176"/>
    <lineage>
        <taxon>Eukaryota</taxon>
        <taxon>Fungi</taxon>
        <taxon>Dikarya</taxon>
        <taxon>Basidiomycota</taxon>
        <taxon>Agaricomycotina</taxon>
        <taxon>Agaricomycetes</taxon>
        <taxon>Agaricomycetidae</taxon>
        <taxon>Agaricales</taxon>
        <taxon>Agaricineae</taxon>
        <taxon>Psathyrellaceae</taxon>
        <taxon>Coprinopsis</taxon>
    </lineage>
</organism>
<feature type="compositionally biased region" description="Basic and acidic residues" evidence="3">
    <location>
        <begin position="372"/>
        <end position="382"/>
    </location>
</feature>
<evidence type="ECO:0000256" key="2">
    <source>
        <dbReference type="ARBA" id="ARBA00022490"/>
    </source>
</evidence>
<feature type="compositionally biased region" description="Polar residues" evidence="3">
    <location>
        <begin position="56"/>
        <end position="77"/>
    </location>
</feature>
<evidence type="ECO:0000259" key="4">
    <source>
        <dbReference type="Pfam" id="PF07989"/>
    </source>
</evidence>